<evidence type="ECO:0000313" key="1">
    <source>
        <dbReference type="EMBL" id="GBL85504.1"/>
    </source>
</evidence>
<sequence length="168" mass="19518">MDEVCCIIDFDGFQVADQFLVREFGYIDINSSTGNSIRFDLRPYEKDITPTEWRRIAYVTKQITGLPFHPKENEETAPLRLLKCKVIAVHNLYRTGDKTVVAYKGGNVEKDLLQRLSIPYLNLEDYGCPKFDILKNQQTYENCGYHIKAKHCSQAEVTAFRNWMLENI</sequence>
<organism evidence="1 2">
    <name type="scientific">Araneus ventricosus</name>
    <name type="common">Orbweaver spider</name>
    <name type="synonym">Epeira ventricosa</name>
    <dbReference type="NCBI Taxonomy" id="182803"/>
    <lineage>
        <taxon>Eukaryota</taxon>
        <taxon>Metazoa</taxon>
        <taxon>Ecdysozoa</taxon>
        <taxon>Arthropoda</taxon>
        <taxon>Chelicerata</taxon>
        <taxon>Arachnida</taxon>
        <taxon>Araneae</taxon>
        <taxon>Araneomorphae</taxon>
        <taxon>Entelegynae</taxon>
        <taxon>Araneoidea</taxon>
        <taxon>Araneidae</taxon>
        <taxon>Araneus</taxon>
    </lineage>
</organism>
<keyword evidence="2" id="KW-1185">Reference proteome</keyword>
<dbReference type="OrthoDB" id="10070846at2759"/>
<protein>
    <submittedName>
        <fullName evidence="1">Uncharacterized protein</fullName>
    </submittedName>
</protein>
<evidence type="ECO:0000313" key="2">
    <source>
        <dbReference type="Proteomes" id="UP000499080"/>
    </source>
</evidence>
<dbReference type="EMBL" id="BGPR01000043">
    <property type="protein sequence ID" value="GBL85504.1"/>
    <property type="molecule type" value="Genomic_DNA"/>
</dbReference>
<dbReference type="AlphaFoldDB" id="A0A4Y2B372"/>
<gene>
    <name evidence="1" type="ORF">AVEN_34668_1</name>
</gene>
<dbReference type="Proteomes" id="UP000499080">
    <property type="component" value="Unassembled WGS sequence"/>
</dbReference>
<reference evidence="1 2" key="1">
    <citation type="journal article" date="2019" name="Sci. Rep.">
        <title>Orb-weaving spider Araneus ventricosus genome elucidates the spidroin gene catalogue.</title>
        <authorList>
            <person name="Kono N."/>
            <person name="Nakamura H."/>
            <person name="Ohtoshi R."/>
            <person name="Moran D.A.P."/>
            <person name="Shinohara A."/>
            <person name="Yoshida Y."/>
            <person name="Fujiwara M."/>
            <person name="Mori M."/>
            <person name="Tomita M."/>
            <person name="Arakawa K."/>
        </authorList>
    </citation>
    <scope>NUCLEOTIDE SEQUENCE [LARGE SCALE GENOMIC DNA]</scope>
</reference>
<name>A0A4Y2B372_ARAVE</name>
<comment type="caution">
    <text evidence="1">The sequence shown here is derived from an EMBL/GenBank/DDBJ whole genome shotgun (WGS) entry which is preliminary data.</text>
</comment>
<proteinExistence type="predicted"/>
<accession>A0A4Y2B372</accession>